<gene>
    <name evidence="6" type="primary">prmA</name>
    <name evidence="7" type="ORF">MTR65_00040</name>
</gene>
<reference evidence="7" key="1">
    <citation type="submission" date="2022-03" db="EMBL/GenBank/DDBJ databases">
        <title>Identification of a novel bacterium isolated from mangrove sediments.</title>
        <authorList>
            <person name="Pan X."/>
        </authorList>
    </citation>
    <scope>NUCLEOTIDE SEQUENCE</scope>
    <source>
        <strain evidence="7">B2637</strain>
    </source>
</reference>
<feature type="binding site" evidence="6">
    <location>
        <position position="135"/>
    </location>
    <ligand>
        <name>S-adenosyl-L-methionine</name>
        <dbReference type="ChEBI" id="CHEBI:59789"/>
    </ligand>
</feature>
<dbReference type="Proteomes" id="UP001162802">
    <property type="component" value="Unassembled WGS sequence"/>
</dbReference>
<feature type="binding site" evidence="6">
    <location>
        <position position="182"/>
    </location>
    <ligand>
        <name>S-adenosyl-L-methionine</name>
        <dbReference type="ChEBI" id="CHEBI:59789"/>
    </ligand>
</feature>
<dbReference type="GO" id="GO:0008168">
    <property type="term" value="F:methyltransferase activity"/>
    <property type="evidence" value="ECO:0007669"/>
    <property type="project" value="UniProtKB-KW"/>
</dbReference>
<name>A0ABT0A7D9_9SPHN</name>
<dbReference type="GO" id="GO:0005840">
    <property type="term" value="C:ribosome"/>
    <property type="evidence" value="ECO:0007669"/>
    <property type="project" value="UniProtKB-KW"/>
</dbReference>
<keyword evidence="8" id="KW-1185">Reference proteome</keyword>
<dbReference type="Gene3D" id="3.40.50.150">
    <property type="entry name" value="Vaccinia Virus protein VP39"/>
    <property type="match status" value="1"/>
</dbReference>
<dbReference type="HAMAP" id="MF_00735">
    <property type="entry name" value="Methyltr_PrmA"/>
    <property type="match status" value="1"/>
</dbReference>
<keyword evidence="7" id="KW-0689">Ribosomal protein</keyword>
<dbReference type="InterPro" id="IPR004498">
    <property type="entry name" value="Ribosomal_PrmA_MeTrfase"/>
</dbReference>
<dbReference type="InterPro" id="IPR029063">
    <property type="entry name" value="SAM-dependent_MTases_sf"/>
</dbReference>
<dbReference type="InterPro" id="IPR050078">
    <property type="entry name" value="Ribosomal_L11_MeTrfase_PrmA"/>
</dbReference>
<accession>A0ABT0A7D9</accession>
<dbReference type="PANTHER" id="PTHR43648:SF1">
    <property type="entry name" value="ELECTRON TRANSFER FLAVOPROTEIN BETA SUBUNIT LYSINE METHYLTRANSFERASE"/>
    <property type="match status" value="1"/>
</dbReference>
<dbReference type="SUPFAM" id="SSF53335">
    <property type="entry name" value="S-adenosyl-L-methionine-dependent methyltransferases"/>
    <property type="match status" value="1"/>
</dbReference>
<evidence type="ECO:0000256" key="4">
    <source>
        <dbReference type="ARBA" id="ARBA00022679"/>
    </source>
</evidence>
<dbReference type="GO" id="GO:0032259">
    <property type="term" value="P:methylation"/>
    <property type="evidence" value="ECO:0007669"/>
    <property type="project" value="UniProtKB-KW"/>
</dbReference>
<comment type="catalytic activity">
    <reaction evidence="6">
        <text>L-lysyl-[protein] + 3 S-adenosyl-L-methionine = N(6),N(6),N(6)-trimethyl-L-lysyl-[protein] + 3 S-adenosyl-L-homocysteine + 3 H(+)</text>
        <dbReference type="Rhea" id="RHEA:54192"/>
        <dbReference type="Rhea" id="RHEA-COMP:9752"/>
        <dbReference type="Rhea" id="RHEA-COMP:13826"/>
        <dbReference type="ChEBI" id="CHEBI:15378"/>
        <dbReference type="ChEBI" id="CHEBI:29969"/>
        <dbReference type="ChEBI" id="CHEBI:57856"/>
        <dbReference type="ChEBI" id="CHEBI:59789"/>
        <dbReference type="ChEBI" id="CHEBI:61961"/>
    </reaction>
</comment>
<keyword evidence="3 6" id="KW-0489">Methyltransferase</keyword>
<comment type="subcellular location">
    <subcellularLocation>
        <location evidence="6">Cytoplasm</location>
    </subcellularLocation>
</comment>
<keyword evidence="2 6" id="KW-0963">Cytoplasm</keyword>
<evidence type="ECO:0000313" key="7">
    <source>
        <dbReference type="EMBL" id="MCJ1959069.1"/>
    </source>
</evidence>
<evidence type="ECO:0000313" key="8">
    <source>
        <dbReference type="Proteomes" id="UP001162802"/>
    </source>
</evidence>
<keyword evidence="5 6" id="KW-0949">S-adenosyl-L-methionine</keyword>
<comment type="function">
    <text evidence="6">Methylates ribosomal protein L11.</text>
</comment>
<organism evidence="7 8">
    <name type="scientific">Novosphingobium mangrovi</name>
    <name type="common">ex Hu et al. 2023</name>
    <dbReference type="NCBI Taxonomy" id="2930094"/>
    <lineage>
        <taxon>Bacteria</taxon>
        <taxon>Pseudomonadati</taxon>
        <taxon>Pseudomonadota</taxon>
        <taxon>Alphaproteobacteria</taxon>
        <taxon>Sphingomonadales</taxon>
        <taxon>Sphingomonadaceae</taxon>
        <taxon>Novosphingobium</taxon>
    </lineage>
</organism>
<dbReference type="EMBL" id="JALHAT010000001">
    <property type="protein sequence ID" value="MCJ1959069.1"/>
    <property type="molecule type" value="Genomic_DNA"/>
</dbReference>
<sequence>MSWKITAYADRATIEHVLVAHEDAFDWDPEIVISGSEIAEDKPDDWQLEAWLGHKPGKAETEALAALFPGEAPTFEIEELPETDWLVSSQQDLEPIRAGAFHVHTPEHPALDEGGIFDFTIPASQAFGTGQHATTAGCLAMLTHMKQRGVIVRSCADIGTGTGLLAFAALRLWPNALAIASDIDAVCPAVVEANARTNGIAMGEGNGELIMTVAAGMDHPLLHARGPYDLVLANILAGPLVELAPDFADALVPGGHLVLAGLLETQEPAVRRACRLAGLRLAGRMVNGDWSILWLRKRRRWRAS</sequence>
<evidence type="ECO:0000256" key="1">
    <source>
        <dbReference type="ARBA" id="ARBA00009741"/>
    </source>
</evidence>
<evidence type="ECO:0000256" key="6">
    <source>
        <dbReference type="HAMAP-Rule" id="MF_00735"/>
    </source>
</evidence>
<comment type="similarity">
    <text evidence="1 6">Belongs to the methyltransferase superfamily. PrmA family.</text>
</comment>
<keyword evidence="7" id="KW-0687">Ribonucleoprotein</keyword>
<proteinExistence type="inferred from homology"/>
<feature type="binding site" evidence="6">
    <location>
        <position position="234"/>
    </location>
    <ligand>
        <name>S-adenosyl-L-methionine</name>
        <dbReference type="ChEBI" id="CHEBI:59789"/>
    </ligand>
</feature>
<keyword evidence="4 6" id="KW-0808">Transferase</keyword>
<dbReference type="RefSeq" id="WP_243796168.1">
    <property type="nucleotide sequence ID" value="NZ_JALHAT010000001.1"/>
</dbReference>
<evidence type="ECO:0000256" key="5">
    <source>
        <dbReference type="ARBA" id="ARBA00022691"/>
    </source>
</evidence>
<comment type="caution">
    <text evidence="7">The sequence shown here is derived from an EMBL/GenBank/DDBJ whole genome shotgun (WGS) entry which is preliminary data.</text>
</comment>
<dbReference type="EC" id="2.1.1.-" evidence="6"/>
<dbReference type="CDD" id="cd02440">
    <property type="entry name" value="AdoMet_MTases"/>
    <property type="match status" value="1"/>
</dbReference>
<evidence type="ECO:0000256" key="3">
    <source>
        <dbReference type="ARBA" id="ARBA00022603"/>
    </source>
</evidence>
<protein>
    <recommendedName>
        <fullName evidence="6">Ribosomal protein L11 methyltransferase</fullName>
        <shortName evidence="6">L11 Mtase</shortName>
        <ecNumber evidence="6">2.1.1.-</ecNumber>
    </recommendedName>
</protein>
<dbReference type="Pfam" id="PF06325">
    <property type="entry name" value="PrmA"/>
    <property type="match status" value="1"/>
</dbReference>
<evidence type="ECO:0000256" key="2">
    <source>
        <dbReference type="ARBA" id="ARBA00022490"/>
    </source>
</evidence>
<feature type="binding site" evidence="6">
    <location>
        <position position="159"/>
    </location>
    <ligand>
        <name>S-adenosyl-L-methionine</name>
        <dbReference type="ChEBI" id="CHEBI:59789"/>
    </ligand>
</feature>
<dbReference type="PANTHER" id="PTHR43648">
    <property type="entry name" value="ELECTRON TRANSFER FLAVOPROTEIN BETA SUBUNIT LYSINE METHYLTRANSFERASE"/>
    <property type="match status" value="1"/>
</dbReference>